<name>A0AAN8RUC9_9PEZI</name>
<gene>
    <name evidence="1" type="ORF">TWF506_007188</name>
</gene>
<protein>
    <submittedName>
        <fullName evidence="1">Uncharacterized protein</fullName>
    </submittedName>
</protein>
<dbReference type="AlphaFoldDB" id="A0AAN8RUC9"/>
<proteinExistence type="predicted"/>
<dbReference type="EMBL" id="JAVHJM010000004">
    <property type="protein sequence ID" value="KAK6514826.1"/>
    <property type="molecule type" value="Genomic_DNA"/>
</dbReference>
<accession>A0AAN8RUC9</accession>
<dbReference type="Proteomes" id="UP001307849">
    <property type="component" value="Unassembled WGS sequence"/>
</dbReference>
<reference evidence="1 2" key="1">
    <citation type="submission" date="2019-10" db="EMBL/GenBank/DDBJ databases">
        <authorList>
            <person name="Palmer J.M."/>
        </authorList>
    </citation>
    <scope>NUCLEOTIDE SEQUENCE [LARGE SCALE GENOMIC DNA]</scope>
    <source>
        <strain evidence="1 2">TWF506</strain>
    </source>
</reference>
<evidence type="ECO:0000313" key="1">
    <source>
        <dbReference type="EMBL" id="KAK6514826.1"/>
    </source>
</evidence>
<comment type="caution">
    <text evidence="1">The sequence shown here is derived from an EMBL/GenBank/DDBJ whole genome shotgun (WGS) entry which is preliminary data.</text>
</comment>
<organism evidence="1 2">
    <name type="scientific">Arthrobotrys conoides</name>
    <dbReference type="NCBI Taxonomy" id="74498"/>
    <lineage>
        <taxon>Eukaryota</taxon>
        <taxon>Fungi</taxon>
        <taxon>Dikarya</taxon>
        <taxon>Ascomycota</taxon>
        <taxon>Pezizomycotina</taxon>
        <taxon>Orbiliomycetes</taxon>
        <taxon>Orbiliales</taxon>
        <taxon>Orbiliaceae</taxon>
        <taxon>Arthrobotrys</taxon>
    </lineage>
</organism>
<evidence type="ECO:0000313" key="2">
    <source>
        <dbReference type="Proteomes" id="UP001307849"/>
    </source>
</evidence>
<sequence>MSKQPITVALQSAKVSLNADMTVKTNAGIAKSHPLKLLAASPLTTANANKFATVLLTLVHTLVRKPVTMAKIAIRAKRSARSVVHILSVVRSARNLVDHVQNNVHLGANIKNV</sequence>
<keyword evidence="2" id="KW-1185">Reference proteome</keyword>